<accession>A0A5B2VUI2</accession>
<dbReference type="EMBL" id="VUOA01000006">
    <property type="protein sequence ID" value="KAA2242340.1"/>
    <property type="molecule type" value="Genomic_DNA"/>
</dbReference>
<dbReference type="AlphaFoldDB" id="A0A5B2VUI2"/>
<reference evidence="3 4" key="1">
    <citation type="submission" date="2019-09" db="EMBL/GenBank/DDBJ databases">
        <title>Salinarimonas rosea gen. nov., sp. nov., a new member of the a-2 subgroup of the Proteobacteria.</title>
        <authorList>
            <person name="Liu J."/>
        </authorList>
    </citation>
    <scope>NUCLEOTIDE SEQUENCE [LARGE SCALE GENOMIC DNA]</scope>
    <source>
        <strain evidence="3 4">BN140002</strain>
    </source>
</reference>
<dbReference type="SUPFAM" id="SSF51735">
    <property type="entry name" value="NAD(P)-binding Rossmann-fold domains"/>
    <property type="match status" value="1"/>
</dbReference>
<dbReference type="InterPro" id="IPR003869">
    <property type="entry name" value="Polysac_CapD-like"/>
</dbReference>
<evidence type="ECO:0000313" key="3">
    <source>
        <dbReference type="EMBL" id="KAA2242340.1"/>
    </source>
</evidence>
<comment type="caution">
    <text evidence="3">The sequence shown here is derived from an EMBL/GenBank/DDBJ whole genome shotgun (WGS) entry which is preliminary data.</text>
</comment>
<proteinExistence type="inferred from homology"/>
<sequence>MQLQSSADLIRRIQTLAPPGSVPDEGVIQALRAATRELIRAKRAEGCLDESPMHLAMTRTVALHEEAARARLAGRRVLVTGGSGCVGTRLRTLLQGFGPAALVNLDIAAHHGPGTGIRADIRDPDALDAAFARFRPEVVFHLAGIREPGRAELVVREAIDTNVFGTGNVIEACRRHGVAQAVYSSTGKCFAYITDHVYTGTKKLAEAQWMAAARQGGPTAFAMTRFTHILENGVVSRDIADGIRSGIVSLHGADRHFNLQNLGQATHLLVNALALAGRHEPDTFWAAADLGWPVNTLELALDEIERSGSDAAVRFLGVPKGYDEQFFRGQFDWSGDYDHHPLVNAFEAPTAALDETGTMLRVQVRHAGEGVLQAELGALRAALGPEAAGQSAKAALLTAVENVASDIFGATDPARLADVLWWGAAPAWAGPDAAGAARFERLIGLLADALLTSLPPGAAARDEALGARLDDIAATLDRIPALARRARRMRESLRSLAEAGA</sequence>
<protein>
    <submittedName>
        <fullName evidence="3">NAD-dependent epimerase/dehydratase family protein</fullName>
    </submittedName>
</protein>
<dbReference type="PANTHER" id="PTHR43318:SF1">
    <property type="entry name" value="POLYSACCHARIDE BIOSYNTHESIS PROTEIN EPSC-RELATED"/>
    <property type="match status" value="1"/>
</dbReference>
<reference evidence="3 4" key="2">
    <citation type="submission" date="2019-09" db="EMBL/GenBank/DDBJ databases">
        <authorList>
            <person name="Jin C."/>
        </authorList>
    </citation>
    <scope>NUCLEOTIDE SEQUENCE [LARGE SCALE GENOMIC DNA]</scope>
    <source>
        <strain evidence="3 4">BN140002</strain>
    </source>
</reference>
<feature type="domain" description="Polysaccharide biosynthesis protein CapD-like" evidence="2">
    <location>
        <begin position="117"/>
        <end position="308"/>
    </location>
</feature>
<dbReference type="Pfam" id="PF02719">
    <property type="entry name" value="Polysacc_synt_2"/>
    <property type="match status" value="1"/>
</dbReference>
<dbReference type="PANTHER" id="PTHR43318">
    <property type="entry name" value="UDP-N-ACETYLGLUCOSAMINE 4,6-DEHYDRATASE"/>
    <property type="match status" value="1"/>
</dbReference>
<evidence type="ECO:0000256" key="1">
    <source>
        <dbReference type="ARBA" id="ARBA00007430"/>
    </source>
</evidence>
<dbReference type="RefSeq" id="WP_149815611.1">
    <property type="nucleotide sequence ID" value="NZ_VUOA01000006.1"/>
</dbReference>
<evidence type="ECO:0000259" key="2">
    <source>
        <dbReference type="Pfam" id="PF02719"/>
    </source>
</evidence>
<organism evidence="3 4">
    <name type="scientific">Salinarimonas soli</name>
    <dbReference type="NCBI Taxonomy" id="1638099"/>
    <lineage>
        <taxon>Bacteria</taxon>
        <taxon>Pseudomonadati</taxon>
        <taxon>Pseudomonadota</taxon>
        <taxon>Alphaproteobacteria</taxon>
        <taxon>Hyphomicrobiales</taxon>
        <taxon>Salinarimonadaceae</taxon>
        <taxon>Salinarimonas</taxon>
    </lineage>
</organism>
<gene>
    <name evidence="3" type="ORF">F0L46_03395</name>
</gene>
<dbReference type="InterPro" id="IPR051203">
    <property type="entry name" value="Polysaccharide_Synthase-Rel"/>
</dbReference>
<dbReference type="InterPro" id="IPR036291">
    <property type="entry name" value="NAD(P)-bd_dom_sf"/>
</dbReference>
<comment type="similarity">
    <text evidence="1">Belongs to the polysaccharide synthase family.</text>
</comment>
<dbReference type="Proteomes" id="UP000323142">
    <property type="component" value="Unassembled WGS sequence"/>
</dbReference>
<evidence type="ECO:0000313" key="4">
    <source>
        <dbReference type="Proteomes" id="UP000323142"/>
    </source>
</evidence>
<keyword evidence="4" id="KW-1185">Reference proteome</keyword>
<name>A0A5B2VUI2_9HYPH</name>
<dbReference type="Gene3D" id="3.40.50.720">
    <property type="entry name" value="NAD(P)-binding Rossmann-like Domain"/>
    <property type="match status" value="1"/>
</dbReference>
<dbReference type="OrthoDB" id="9801785at2"/>